<keyword evidence="13" id="KW-1185">Reference proteome</keyword>
<dbReference type="Gene3D" id="1.10.1130.10">
    <property type="entry name" value="Flavocytochrome C3, Chain A"/>
    <property type="match status" value="3"/>
</dbReference>
<gene>
    <name evidence="12" type="ORF">SAMN05660330_03845</name>
</gene>
<evidence type="ECO:0000256" key="9">
    <source>
        <dbReference type="SAM" id="SignalP"/>
    </source>
</evidence>
<dbReference type="InterPro" id="IPR036280">
    <property type="entry name" value="Multihaem_cyt_sf"/>
</dbReference>
<keyword evidence="5" id="KW-0479">Metal-binding</keyword>
<accession>A0A1H0V3R4</accession>
<keyword evidence="7" id="KW-0249">Electron transport</keyword>
<keyword evidence="4" id="KW-0349">Heme</keyword>
<protein>
    <submittedName>
        <fullName evidence="12">Cytochrome c3</fullName>
    </submittedName>
</protein>
<dbReference type="RefSeq" id="WP_092225757.1">
    <property type="nucleotide sequence ID" value="NZ_FNJI01000040.1"/>
</dbReference>
<evidence type="ECO:0000259" key="10">
    <source>
        <dbReference type="Pfam" id="PF13435"/>
    </source>
</evidence>
<dbReference type="AlphaFoldDB" id="A0A1H0V3R4"/>
<dbReference type="Proteomes" id="UP000199073">
    <property type="component" value="Unassembled WGS sequence"/>
</dbReference>
<evidence type="ECO:0000313" key="12">
    <source>
        <dbReference type="EMBL" id="SDP72808.1"/>
    </source>
</evidence>
<dbReference type="SUPFAM" id="SSF48695">
    <property type="entry name" value="Multiheme cytochromes"/>
    <property type="match status" value="1"/>
</dbReference>
<evidence type="ECO:0000256" key="3">
    <source>
        <dbReference type="ARBA" id="ARBA00022448"/>
    </source>
</evidence>
<feature type="domain" description="Cytochrome c-552/4" evidence="10">
    <location>
        <begin position="31"/>
        <end position="58"/>
    </location>
</feature>
<dbReference type="Pfam" id="PF14537">
    <property type="entry name" value="Cytochrom_c3_2"/>
    <property type="match status" value="1"/>
</dbReference>
<dbReference type="InterPro" id="IPR051829">
    <property type="entry name" value="Multiheme_Cytochr_ET"/>
</dbReference>
<evidence type="ECO:0000256" key="6">
    <source>
        <dbReference type="ARBA" id="ARBA00022729"/>
    </source>
</evidence>
<comment type="cofactor">
    <cofactor evidence="1">
        <name>heme c</name>
        <dbReference type="ChEBI" id="CHEBI:61717"/>
    </cofactor>
</comment>
<sequence>MNLKLLLFILLNSCFLLSSTTFANDYVGSEKCFDCHSEQYNKWQASGHPWKLRKVEKARYAKLPLPPGYSWDDISYVIGGANKKARFIDKDGFIITAAKDGSEAKTQYNIEDGSWSFYHKGEKKPYACGPCHMTAYSPEGHQDNLEGMVGTWAEDGITCEECHGPGMEHLRNPVKTTIKKITEVDLCGKCHQRGGTGPEPPASKGFIRHHEQINELKAGAHGDLSCVECHNPHERAILVKKNLCADCHGDIAASYAATLHGKQGTECIECHMPKASKSAISVASYTGDVRTHIVKINTAADANMFKEVEKDGKKTTYAKGFVTVEYTCLSCHGSRDKAWASKYATHFHGNK</sequence>
<feature type="signal peptide" evidence="9">
    <location>
        <begin position="1"/>
        <end position="23"/>
    </location>
</feature>
<reference evidence="12 13" key="1">
    <citation type="submission" date="2016-10" db="EMBL/GenBank/DDBJ databases">
        <authorList>
            <person name="de Groot N.N."/>
        </authorList>
    </citation>
    <scope>NUCLEOTIDE SEQUENCE [LARGE SCALE GENOMIC DNA]</scope>
    <source>
        <strain evidence="12 13">DSM 12130</strain>
    </source>
</reference>
<feature type="domain" description="Tetrahaem cytochrome" evidence="11">
    <location>
        <begin position="153"/>
        <end position="248"/>
    </location>
</feature>
<evidence type="ECO:0000256" key="7">
    <source>
        <dbReference type="ARBA" id="ARBA00022982"/>
    </source>
</evidence>
<feature type="chain" id="PRO_5011673268" evidence="9">
    <location>
        <begin position="24"/>
        <end position="351"/>
    </location>
</feature>
<keyword evidence="8" id="KW-0408">Iron</keyword>
<dbReference type="PANTHER" id="PTHR35038:SF8">
    <property type="entry name" value="C-TYPE POLYHEME CYTOCHROME OMCC"/>
    <property type="match status" value="1"/>
</dbReference>
<evidence type="ECO:0000256" key="1">
    <source>
        <dbReference type="ARBA" id="ARBA00001926"/>
    </source>
</evidence>
<evidence type="ECO:0000259" key="11">
    <source>
        <dbReference type="Pfam" id="PF14537"/>
    </source>
</evidence>
<name>A0A1H0V3R4_9BACT</name>
<dbReference type="Pfam" id="PF13435">
    <property type="entry name" value="Cytochrome_C554"/>
    <property type="match status" value="1"/>
</dbReference>
<dbReference type="GO" id="GO:0046872">
    <property type="term" value="F:metal ion binding"/>
    <property type="evidence" value="ECO:0007669"/>
    <property type="project" value="UniProtKB-KW"/>
</dbReference>
<keyword evidence="3" id="KW-0813">Transport</keyword>
<organism evidence="12 13">
    <name type="scientific">Desulforhopalus singaporensis</name>
    <dbReference type="NCBI Taxonomy" id="91360"/>
    <lineage>
        <taxon>Bacteria</taxon>
        <taxon>Pseudomonadati</taxon>
        <taxon>Thermodesulfobacteriota</taxon>
        <taxon>Desulfobulbia</taxon>
        <taxon>Desulfobulbales</taxon>
        <taxon>Desulfocapsaceae</taxon>
        <taxon>Desulforhopalus</taxon>
    </lineage>
</organism>
<proteinExistence type="predicted"/>
<evidence type="ECO:0000256" key="2">
    <source>
        <dbReference type="ARBA" id="ARBA00004196"/>
    </source>
</evidence>
<evidence type="ECO:0000256" key="8">
    <source>
        <dbReference type="ARBA" id="ARBA00023004"/>
    </source>
</evidence>
<keyword evidence="6 9" id="KW-0732">Signal</keyword>
<dbReference type="InterPro" id="IPR023155">
    <property type="entry name" value="Cyt_c-552/4"/>
</dbReference>
<evidence type="ECO:0000256" key="4">
    <source>
        <dbReference type="ARBA" id="ARBA00022617"/>
    </source>
</evidence>
<dbReference type="PANTHER" id="PTHR35038">
    <property type="entry name" value="DISSIMILATORY SULFITE REDUCTASE SIRA"/>
    <property type="match status" value="1"/>
</dbReference>
<evidence type="ECO:0000256" key="5">
    <source>
        <dbReference type="ARBA" id="ARBA00022723"/>
    </source>
</evidence>
<dbReference type="InterPro" id="IPR012286">
    <property type="entry name" value="Tetrahaem_cytochrome"/>
</dbReference>
<dbReference type="OrthoDB" id="9814800at2"/>
<dbReference type="GO" id="GO:0030313">
    <property type="term" value="C:cell envelope"/>
    <property type="evidence" value="ECO:0007669"/>
    <property type="project" value="UniProtKB-SubCell"/>
</dbReference>
<dbReference type="EMBL" id="FNJI01000040">
    <property type="protein sequence ID" value="SDP72808.1"/>
    <property type="molecule type" value="Genomic_DNA"/>
</dbReference>
<dbReference type="STRING" id="91360.SAMN05660330_03845"/>
<evidence type="ECO:0000313" key="13">
    <source>
        <dbReference type="Proteomes" id="UP000199073"/>
    </source>
</evidence>
<comment type="subcellular location">
    <subcellularLocation>
        <location evidence="2">Cell envelope</location>
    </subcellularLocation>
</comment>